<proteinExistence type="predicted"/>
<protein>
    <submittedName>
        <fullName evidence="1">Uncharacterized protein</fullName>
    </submittedName>
</protein>
<sequence length="48" mass="5647">MAFSLDSDDIVVHDDQAINLQIVRMIVEKHLEDFREYAKQVLAQEDEE</sequence>
<evidence type="ECO:0000313" key="1">
    <source>
        <dbReference type="EMBL" id="KYD09747.1"/>
    </source>
</evidence>
<organism evidence="1 2">
    <name type="scientific">Saccharococcus caldoxylosilyticus</name>
    <dbReference type="NCBI Taxonomy" id="81408"/>
    <lineage>
        <taxon>Bacteria</taxon>
        <taxon>Bacillati</taxon>
        <taxon>Bacillota</taxon>
        <taxon>Bacilli</taxon>
        <taxon>Bacillales</taxon>
        <taxon>Anoxybacillaceae</taxon>
        <taxon>Saccharococcus</taxon>
    </lineage>
</organism>
<dbReference type="PATRIC" id="fig|81408.3.peg.493"/>
<dbReference type="EMBL" id="LQYS01000095">
    <property type="protein sequence ID" value="KYD09747.1"/>
    <property type="molecule type" value="Genomic_DNA"/>
</dbReference>
<accession>A0A150LBP1</accession>
<reference evidence="1 2" key="1">
    <citation type="submission" date="2016-01" db="EMBL/GenBank/DDBJ databases">
        <title>Draft Genome Sequences of Seven Thermophilic Sporeformers Isolated from Foods.</title>
        <authorList>
            <person name="Berendsen E.M."/>
            <person name="Wells-Bennik M.H."/>
            <person name="Krawcyk A.O."/>
            <person name="De Jong A."/>
            <person name="Holsappel S."/>
            <person name="Eijlander R.T."/>
            <person name="Kuipers O.P."/>
        </authorList>
    </citation>
    <scope>NUCLEOTIDE SEQUENCE [LARGE SCALE GENOMIC DNA]</scope>
    <source>
        <strain evidence="1 2">B4119</strain>
    </source>
</reference>
<dbReference type="Proteomes" id="UP000075455">
    <property type="component" value="Unassembled WGS sequence"/>
</dbReference>
<comment type="caution">
    <text evidence="1">The sequence shown here is derived from an EMBL/GenBank/DDBJ whole genome shotgun (WGS) entry which is preliminary data.</text>
</comment>
<dbReference type="AlphaFoldDB" id="A0A150LBP1"/>
<evidence type="ECO:0000313" key="2">
    <source>
        <dbReference type="Proteomes" id="UP000075455"/>
    </source>
</evidence>
<gene>
    <name evidence="1" type="ORF">B4119_2595</name>
</gene>
<name>A0A150LBP1_9BACL</name>
<dbReference type="STRING" id="81408.B4119_2595"/>